<reference evidence="1" key="1">
    <citation type="submission" date="2022-12" db="EMBL/GenBank/DDBJ databases">
        <title>Draft genome assemblies for two species of Escallonia (Escalloniales).</title>
        <authorList>
            <person name="Chanderbali A."/>
            <person name="Dervinis C."/>
            <person name="Anghel I."/>
            <person name="Soltis D."/>
            <person name="Soltis P."/>
            <person name="Zapata F."/>
        </authorList>
    </citation>
    <scope>NUCLEOTIDE SEQUENCE</scope>
    <source>
        <strain evidence="1">UCBG92.1500</strain>
        <tissue evidence="1">Leaf</tissue>
    </source>
</reference>
<dbReference type="EMBL" id="JAVXUO010000395">
    <property type="protein sequence ID" value="KAK2992597.1"/>
    <property type="molecule type" value="Genomic_DNA"/>
</dbReference>
<dbReference type="Proteomes" id="UP001187471">
    <property type="component" value="Unassembled WGS sequence"/>
</dbReference>
<proteinExistence type="predicted"/>
<name>A0AA88UW47_9ASTE</name>
<protein>
    <submittedName>
        <fullName evidence="1">Uncharacterized protein</fullName>
    </submittedName>
</protein>
<keyword evidence="2" id="KW-1185">Reference proteome</keyword>
<evidence type="ECO:0000313" key="1">
    <source>
        <dbReference type="EMBL" id="KAK2992597.1"/>
    </source>
</evidence>
<accession>A0AA88UW47</accession>
<comment type="caution">
    <text evidence="1">The sequence shown here is derived from an EMBL/GenBank/DDBJ whole genome shotgun (WGS) entry which is preliminary data.</text>
</comment>
<dbReference type="AlphaFoldDB" id="A0AA88UW47"/>
<sequence length="109" mass="11736">MEVALNCTEDSPDDRFNMKDVVDSSMVIAEFKASATASISHGLTLIVSLKEGEQPINSDITSMLVRGQSILTPIASSSWGVPCLQTTYLYGTKFMPSLTAFTMQHSATA</sequence>
<organism evidence="1 2">
    <name type="scientific">Escallonia rubra</name>
    <dbReference type="NCBI Taxonomy" id="112253"/>
    <lineage>
        <taxon>Eukaryota</taxon>
        <taxon>Viridiplantae</taxon>
        <taxon>Streptophyta</taxon>
        <taxon>Embryophyta</taxon>
        <taxon>Tracheophyta</taxon>
        <taxon>Spermatophyta</taxon>
        <taxon>Magnoliopsida</taxon>
        <taxon>eudicotyledons</taxon>
        <taxon>Gunneridae</taxon>
        <taxon>Pentapetalae</taxon>
        <taxon>asterids</taxon>
        <taxon>campanulids</taxon>
        <taxon>Escalloniales</taxon>
        <taxon>Escalloniaceae</taxon>
        <taxon>Escallonia</taxon>
    </lineage>
</organism>
<evidence type="ECO:0000313" key="2">
    <source>
        <dbReference type="Proteomes" id="UP001187471"/>
    </source>
</evidence>
<gene>
    <name evidence="1" type="ORF">RJ640_027910</name>
</gene>